<dbReference type="GO" id="GO:0051087">
    <property type="term" value="F:protein-folding chaperone binding"/>
    <property type="evidence" value="ECO:0007669"/>
    <property type="project" value="TreeGrafter"/>
</dbReference>
<dbReference type="Pfam" id="PF00226">
    <property type="entry name" value="DnaJ"/>
    <property type="match status" value="1"/>
</dbReference>
<dbReference type="EMBL" id="GEEE01018136">
    <property type="protein sequence ID" value="JAP45089.1"/>
    <property type="molecule type" value="Transcribed_RNA"/>
</dbReference>
<dbReference type="PANTHER" id="PTHR24078">
    <property type="entry name" value="DNAJ HOMOLOG SUBFAMILY C MEMBER"/>
    <property type="match status" value="1"/>
</dbReference>
<organism evidence="3">
    <name type="scientific">Schistocephalus solidus</name>
    <name type="common">Tapeworm</name>
    <dbReference type="NCBI Taxonomy" id="70667"/>
    <lineage>
        <taxon>Eukaryota</taxon>
        <taxon>Metazoa</taxon>
        <taxon>Spiralia</taxon>
        <taxon>Lophotrochozoa</taxon>
        <taxon>Platyhelminthes</taxon>
        <taxon>Cestoda</taxon>
        <taxon>Eucestoda</taxon>
        <taxon>Diphyllobothriidea</taxon>
        <taxon>Diphyllobothriidae</taxon>
        <taxon>Schistocephalus</taxon>
    </lineage>
</organism>
<evidence type="ECO:0000259" key="2">
    <source>
        <dbReference type="PROSITE" id="PS50076"/>
    </source>
</evidence>
<dbReference type="InterPro" id="IPR008971">
    <property type="entry name" value="HSP40/DnaJ_pept-bd"/>
</dbReference>
<evidence type="ECO:0000256" key="1">
    <source>
        <dbReference type="ARBA" id="ARBA00023186"/>
    </source>
</evidence>
<evidence type="ECO:0000313" key="3">
    <source>
        <dbReference type="EMBL" id="JAP45089.1"/>
    </source>
</evidence>
<proteinExistence type="predicted"/>
<protein>
    <submittedName>
        <fullName evidence="3">DnaJ homolog subfamily B member 13</fullName>
    </submittedName>
</protein>
<dbReference type="CDD" id="cd06257">
    <property type="entry name" value="DnaJ"/>
    <property type="match status" value="1"/>
</dbReference>
<gene>
    <name evidence="3" type="primary">DJB13</name>
    <name evidence="3" type="ORF">TR125283</name>
</gene>
<dbReference type="Gene3D" id="2.60.260.20">
    <property type="entry name" value="Urease metallochaperone UreE, N-terminal domain"/>
    <property type="match status" value="2"/>
</dbReference>
<feature type="domain" description="J" evidence="2">
    <location>
        <begin position="4"/>
        <end position="69"/>
    </location>
</feature>
<reference evidence="3" key="1">
    <citation type="submission" date="2016-01" db="EMBL/GenBank/DDBJ databases">
        <title>Reference transcriptome for the parasite Schistocephalus solidus: insights into the molecular evolution of parasitism.</title>
        <authorList>
            <person name="Hebert F.O."/>
            <person name="Grambauer S."/>
            <person name="Barber I."/>
            <person name="Landry C.R."/>
            <person name="Aubin-Horth N."/>
        </authorList>
    </citation>
    <scope>NUCLEOTIDE SEQUENCE</scope>
</reference>
<dbReference type="PROSITE" id="PS00636">
    <property type="entry name" value="DNAJ_1"/>
    <property type="match status" value="1"/>
</dbReference>
<dbReference type="InterPro" id="IPR001623">
    <property type="entry name" value="DnaJ_domain"/>
</dbReference>
<keyword evidence="1" id="KW-0143">Chaperone</keyword>
<dbReference type="AlphaFoldDB" id="A0A0X3NZK8"/>
<dbReference type="PANTHER" id="PTHR24078:SF519">
    <property type="entry name" value="DNAJ HOMOLOG SUBFAMILY B MEMBER 13"/>
    <property type="match status" value="1"/>
</dbReference>
<dbReference type="FunFam" id="2.60.260.20:FF:000006">
    <property type="entry name" value="DnaJ subfamily B member 13"/>
    <property type="match status" value="1"/>
</dbReference>
<dbReference type="PROSITE" id="PS50076">
    <property type="entry name" value="DNAJ_2"/>
    <property type="match status" value="1"/>
</dbReference>
<dbReference type="GO" id="GO:0051082">
    <property type="term" value="F:unfolded protein binding"/>
    <property type="evidence" value="ECO:0007669"/>
    <property type="project" value="InterPro"/>
</dbReference>
<dbReference type="GO" id="GO:0006457">
    <property type="term" value="P:protein folding"/>
    <property type="evidence" value="ECO:0007669"/>
    <property type="project" value="InterPro"/>
</dbReference>
<dbReference type="SUPFAM" id="SSF49493">
    <property type="entry name" value="HSP40/DnaJ peptide-binding domain"/>
    <property type="match status" value="2"/>
</dbReference>
<dbReference type="InterPro" id="IPR036869">
    <property type="entry name" value="J_dom_sf"/>
</dbReference>
<dbReference type="FunFam" id="1.10.287.110:FF:000106">
    <property type="entry name" value="Putative heat shock protein-like protein"/>
    <property type="match status" value="1"/>
</dbReference>
<dbReference type="FunFam" id="2.60.260.20:FF:000002">
    <property type="entry name" value="Dnaj homolog subfamily b member"/>
    <property type="match status" value="1"/>
</dbReference>
<dbReference type="PRINTS" id="PR00625">
    <property type="entry name" value="JDOMAIN"/>
</dbReference>
<accession>A0A0X3NZK8</accession>
<dbReference type="GO" id="GO:0005829">
    <property type="term" value="C:cytosol"/>
    <property type="evidence" value="ECO:0007669"/>
    <property type="project" value="TreeGrafter"/>
</dbReference>
<dbReference type="SUPFAM" id="SSF46565">
    <property type="entry name" value="Chaperone J-domain"/>
    <property type="match status" value="1"/>
</dbReference>
<sequence>MGADYYYLLAINADATQDEIHKAYRRLALKYHPQRNRGKPDTYEKFFWISEAYEVLIDPQLRARYDQYGEEGLKHGAPFQTCTPEKYAYHGDPYRTFQNYFGGTNPFREFPQEMELEQMENFGRKDGRGQPKKGDPTICDLLLTLEEIYNGCIKKMTITRRVLNKDSDTTELQEKILTIEVLPGWLEGTKVIFANEGNQGPNTIPGDVIFIVKAKKHETFVRDGHNLIHTAEIPVAQALLGVTLVIKTLDDRILRVAITQVVKEGYVKIVEGEGMPISKTPEKKGDLHIKFKYIFPDRLTQEQKLGVEAALYRNGEILSFT</sequence>
<dbReference type="InterPro" id="IPR051339">
    <property type="entry name" value="DnaJ_subfamily_B"/>
</dbReference>
<dbReference type="CDD" id="cd10747">
    <property type="entry name" value="DnaJ_C"/>
    <property type="match status" value="1"/>
</dbReference>
<dbReference type="InterPro" id="IPR018253">
    <property type="entry name" value="DnaJ_domain_CS"/>
</dbReference>
<dbReference type="Gene3D" id="1.10.287.110">
    <property type="entry name" value="DnaJ domain"/>
    <property type="match status" value="1"/>
</dbReference>
<dbReference type="InterPro" id="IPR002939">
    <property type="entry name" value="DnaJ_C"/>
</dbReference>
<name>A0A0X3NZK8_SCHSO</name>
<dbReference type="SMART" id="SM00271">
    <property type="entry name" value="DnaJ"/>
    <property type="match status" value="1"/>
</dbReference>
<dbReference type="Pfam" id="PF01556">
    <property type="entry name" value="DnaJ_C"/>
    <property type="match status" value="1"/>
</dbReference>